<proteinExistence type="predicted"/>
<name>A0AAJ2U1H7_ALKPS</name>
<dbReference type="EMBL" id="JAWJAY010000003">
    <property type="protein sequence ID" value="MDV2886499.1"/>
    <property type="molecule type" value="Genomic_DNA"/>
</dbReference>
<comment type="caution">
    <text evidence="2">The sequence shown here is derived from an EMBL/GenBank/DDBJ whole genome shotgun (WGS) entry which is preliminary data.</text>
</comment>
<dbReference type="InterPro" id="IPR019676">
    <property type="entry name" value="DUF2529"/>
</dbReference>
<accession>A0AAJ2U1H7</accession>
<evidence type="ECO:0000313" key="3">
    <source>
        <dbReference type="Proteomes" id="UP001285636"/>
    </source>
</evidence>
<feature type="domain" description="DUF2529" evidence="1">
    <location>
        <begin position="1"/>
        <end position="169"/>
    </location>
</feature>
<dbReference type="RefSeq" id="WP_012960735.1">
    <property type="nucleotide sequence ID" value="NZ_CP117835.1"/>
</dbReference>
<protein>
    <submittedName>
        <fullName evidence="2">DUF2529 domain-containing protein</fullName>
    </submittedName>
</protein>
<reference evidence="2" key="1">
    <citation type="submission" date="2023-10" db="EMBL/GenBank/DDBJ databases">
        <title>Screening of Alkalihalophilus pseudofirmusBZ-TG-HK211 and Its Alleviation of Salt Stress on Rapeseed Growth.</title>
        <authorList>
            <person name="Zhao B."/>
            <person name="Guo T."/>
        </authorList>
    </citation>
    <scope>NUCLEOTIDE SEQUENCE</scope>
    <source>
        <strain evidence="2">BZ-TG-HK211</strain>
    </source>
</reference>
<organism evidence="2 3">
    <name type="scientific">Alkalihalophilus pseudofirmus</name>
    <name type="common">Bacillus pseudofirmus</name>
    <dbReference type="NCBI Taxonomy" id="79885"/>
    <lineage>
        <taxon>Bacteria</taxon>
        <taxon>Bacillati</taxon>
        <taxon>Bacillota</taxon>
        <taxon>Bacilli</taxon>
        <taxon>Bacillales</taxon>
        <taxon>Bacillaceae</taxon>
        <taxon>Alkalihalophilus</taxon>
    </lineage>
</organism>
<gene>
    <name evidence="2" type="ORF">RYX45_15010</name>
</gene>
<dbReference type="Gene3D" id="3.40.50.10490">
    <property type="entry name" value="Glucose-6-phosphate isomerase like protein, domain 1"/>
    <property type="match status" value="1"/>
</dbReference>
<dbReference type="Pfam" id="PF10740">
    <property type="entry name" value="DUF2529"/>
    <property type="match status" value="1"/>
</dbReference>
<evidence type="ECO:0000259" key="1">
    <source>
        <dbReference type="Pfam" id="PF10740"/>
    </source>
</evidence>
<sequence length="172" mass="19270">MIPIFTTQLMGRVKAVREKEEEFEDAARLLAQALVGEGTIYVYGCRELRGVTAEAEYGTDRDERIKPLTQDNLSELTPADRVLLFAPFTNDGEACRMATKLHIQGVPFASVSNFHDEQDASFSLADLHIDFESDIGLVPDEEGNRSGYPTSIIGLYTYFCIMLTVKEIMSEY</sequence>
<dbReference type="AlphaFoldDB" id="A0AAJ2U1H7"/>
<evidence type="ECO:0000313" key="2">
    <source>
        <dbReference type="EMBL" id="MDV2886499.1"/>
    </source>
</evidence>
<dbReference type="Proteomes" id="UP001285636">
    <property type="component" value="Unassembled WGS sequence"/>
</dbReference>